<dbReference type="GO" id="GO:0036228">
    <property type="term" value="P:protein localization to nuclear inner membrane"/>
    <property type="evidence" value="ECO:0007669"/>
    <property type="project" value="TreeGrafter"/>
</dbReference>
<comment type="subcellular location">
    <subcellularLocation>
        <location evidence="1">Nucleus</location>
        <location evidence="1">Nuclear pore complex</location>
    </subcellularLocation>
</comment>
<dbReference type="PANTHER" id="PTHR13000:SF0">
    <property type="entry name" value="NUCLEOPORIN P54"/>
    <property type="match status" value="1"/>
</dbReference>
<evidence type="ECO:0000256" key="6">
    <source>
        <dbReference type="ARBA" id="ARBA00023010"/>
    </source>
</evidence>
<dbReference type="InterPro" id="IPR025574">
    <property type="entry name" value="Nucleoporin_FG_rpt"/>
</dbReference>
<dbReference type="FunFam" id="1.20.5.490:FF:000003">
    <property type="entry name" value="nucleoporin p54 isoform X1"/>
    <property type="match status" value="1"/>
</dbReference>
<keyword evidence="8" id="KW-0539">Nucleus</keyword>
<dbReference type="GO" id="GO:0017056">
    <property type="term" value="F:structural constituent of nuclear pore"/>
    <property type="evidence" value="ECO:0007669"/>
    <property type="project" value="TreeGrafter"/>
</dbReference>
<keyword evidence="15" id="KW-1185">Reference proteome</keyword>
<keyword evidence="5" id="KW-0653">Protein transport</keyword>
<evidence type="ECO:0000256" key="1">
    <source>
        <dbReference type="ARBA" id="ARBA00004567"/>
    </source>
</evidence>
<dbReference type="GO" id="GO:0051028">
    <property type="term" value="P:mRNA transport"/>
    <property type="evidence" value="ECO:0007669"/>
    <property type="project" value="UniProtKB-KW"/>
</dbReference>
<evidence type="ECO:0000256" key="8">
    <source>
        <dbReference type="ARBA" id="ARBA00023242"/>
    </source>
</evidence>
<dbReference type="PANTHER" id="PTHR13000">
    <property type="entry name" value="NUCLEOPORIN P54"/>
    <property type="match status" value="1"/>
</dbReference>
<dbReference type="InterPro" id="IPR040985">
    <property type="entry name" value="Nup54_C"/>
</dbReference>
<keyword evidence="6" id="KW-0811">Translocation</keyword>
<evidence type="ECO:0000256" key="7">
    <source>
        <dbReference type="ARBA" id="ARBA00023132"/>
    </source>
</evidence>
<gene>
    <name evidence="14" type="ORF">ILUMI_05301</name>
</gene>
<comment type="caution">
    <text evidence="14">The sequence shown here is derived from an EMBL/GenBank/DDBJ whole genome shotgun (WGS) entry which is preliminary data.</text>
</comment>
<dbReference type="OrthoDB" id="6162375at2759"/>
<evidence type="ECO:0000256" key="5">
    <source>
        <dbReference type="ARBA" id="ARBA00022927"/>
    </source>
</evidence>
<dbReference type="Gene3D" id="1.20.5.170">
    <property type="match status" value="1"/>
</dbReference>
<name>A0A8K0DBA9_IGNLU</name>
<protein>
    <recommendedName>
        <fullName evidence="16">Nucleoporin p54</fullName>
    </recommendedName>
</protein>
<keyword evidence="3" id="KW-0677">Repeat</keyword>
<sequence>MSFNFGAPSSTFGSTQNKPTAFGTPLGFGTPATTASTGFGFGPTFGAGTSQQQPAFGASAAQQPAFGSTFGQPAAGATAPSFGSTFGQTASAAPAFGTAFGTPASAAPAFGSTFGTPATSAPAFGSAFGATASTAPAFGSTFGAGASTTPAFGAGTTTTPAFGATASAAPAFGAAASAAPAFGAASTTPAFGSTFGAPTTTPSLFGTPAASKPSLFGTPSTTTTSLFGTPAAAPSLFGASTTTQAPSLFGGTTVTSTAPSLFGTTTTTTPSLFGSAFGASATTSAPSLFGPAATAGFGLGTTTTGSTGFSLFGSTTTTTTAPSLFGGFGKTATTASGFTGFGAGGTGFTGFGTTTTTSAPSWFGGASTLTGNRPPVPPSVLGASPAQTQVQQALASVLAINLFGDERDNILKKWNMLQACWGTGKGYFNPNQPPVEYNFSNPFFRYRAISYVVIPGEDNSHGIVKLVFNKKESELSNQKDALSNGILGVLGNKPNLSVHINNIKSIGDNQSEVMFSVSEKGVTGSSRRIPATDLCAYLNQPVQKQQLTSVGVLFIGAYVSPTKAQIQEYLKNSPPGIEMQAWHAAQADNPNPLKYMPSVVNGFGDLKKRMLREQYETGLHRGYLEKINKDIDELKKKHANSIAKINELKQKYAQLHHRLLKIIIKQEVTRKVGMALQPEEEVLRGRLESLAVQLSLPTQFKGQLHEIKCRMNLMEFPNTQNYERYKMEPNVQEDIKQFLKMEQNGIAHLINIINTDMKHLKIIADGLAKLQNK</sequence>
<comment type="similarity">
    <text evidence="9">Belongs to the NUP54 family.</text>
</comment>
<feature type="coiled-coil region" evidence="10">
    <location>
        <begin position="624"/>
        <end position="651"/>
    </location>
</feature>
<evidence type="ECO:0000256" key="3">
    <source>
        <dbReference type="ARBA" id="ARBA00022737"/>
    </source>
</evidence>
<dbReference type="GO" id="GO:0044613">
    <property type="term" value="C:nuclear pore central transport channel"/>
    <property type="evidence" value="ECO:0007669"/>
    <property type="project" value="TreeGrafter"/>
</dbReference>
<dbReference type="Proteomes" id="UP000801492">
    <property type="component" value="Unassembled WGS sequence"/>
</dbReference>
<dbReference type="Pfam" id="PF13874">
    <property type="entry name" value="Nup54"/>
    <property type="match status" value="1"/>
</dbReference>
<evidence type="ECO:0000259" key="13">
    <source>
        <dbReference type="Pfam" id="PF18437"/>
    </source>
</evidence>
<evidence type="ECO:0000313" key="14">
    <source>
        <dbReference type="EMBL" id="KAF2900896.1"/>
    </source>
</evidence>
<accession>A0A8K0DBA9</accession>
<evidence type="ECO:0000256" key="9">
    <source>
        <dbReference type="ARBA" id="ARBA00060798"/>
    </source>
</evidence>
<keyword evidence="10" id="KW-0175">Coiled coil</keyword>
<dbReference type="InterPro" id="IPR024864">
    <property type="entry name" value="Nup54/Nup57/Nup44"/>
</dbReference>
<evidence type="ECO:0000259" key="12">
    <source>
        <dbReference type="Pfam" id="PF13874"/>
    </source>
</evidence>
<feature type="region of interest" description="Disordered" evidence="11">
    <location>
        <begin position="1"/>
        <end position="29"/>
    </location>
</feature>
<keyword evidence="4" id="KW-0509">mRNA transport</keyword>
<evidence type="ECO:0000256" key="2">
    <source>
        <dbReference type="ARBA" id="ARBA00022448"/>
    </source>
</evidence>
<organism evidence="14 15">
    <name type="scientific">Ignelater luminosus</name>
    <name type="common">Cucubano</name>
    <name type="synonym">Pyrophorus luminosus</name>
    <dbReference type="NCBI Taxonomy" id="2038154"/>
    <lineage>
        <taxon>Eukaryota</taxon>
        <taxon>Metazoa</taxon>
        <taxon>Ecdysozoa</taxon>
        <taxon>Arthropoda</taxon>
        <taxon>Hexapoda</taxon>
        <taxon>Insecta</taxon>
        <taxon>Pterygota</taxon>
        <taxon>Neoptera</taxon>
        <taxon>Endopterygota</taxon>
        <taxon>Coleoptera</taxon>
        <taxon>Polyphaga</taxon>
        <taxon>Elateriformia</taxon>
        <taxon>Elateroidea</taxon>
        <taxon>Elateridae</taxon>
        <taxon>Agrypninae</taxon>
        <taxon>Pyrophorini</taxon>
        <taxon>Ignelater</taxon>
    </lineage>
</organism>
<keyword evidence="2" id="KW-0813">Transport</keyword>
<keyword evidence="7" id="KW-0906">Nuclear pore complex</keyword>
<evidence type="ECO:0000256" key="11">
    <source>
        <dbReference type="SAM" id="MobiDB-lite"/>
    </source>
</evidence>
<dbReference type="Gene3D" id="1.20.5.490">
    <property type="entry name" value="Single helix bin"/>
    <property type="match status" value="1"/>
</dbReference>
<dbReference type="GO" id="GO:0006607">
    <property type="term" value="P:NLS-bearing protein import into nucleus"/>
    <property type="evidence" value="ECO:0007669"/>
    <property type="project" value="TreeGrafter"/>
</dbReference>
<evidence type="ECO:0000313" key="15">
    <source>
        <dbReference type="Proteomes" id="UP000801492"/>
    </source>
</evidence>
<evidence type="ECO:0008006" key="16">
    <source>
        <dbReference type="Google" id="ProtNLM"/>
    </source>
</evidence>
<feature type="domain" description="Nucleoporin Nup54 alpha-helical" evidence="12">
    <location>
        <begin position="574"/>
        <end position="711"/>
    </location>
</feature>
<evidence type="ECO:0000256" key="10">
    <source>
        <dbReference type="SAM" id="Coils"/>
    </source>
</evidence>
<feature type="domain" description="Nup54 C-terminal interacting" evidence="13">
    <location>
        <begin position="725"/>
        <end position="763"/>
    </location>
</feature>
<feature type="compositionally biased region" description="Polar residues" evidence="11">
    <location>
        <begin position="1"/>
        <end position="19"/>
    </location>
</feature>
<dbReference type="AlphaFoldDB" id="A0A8K0DBA9"/>
<dbReference type="InterPro" id="IPR025712">
    <property type="entry name" value="Nup54_alpha-helical_dom"/>
</dbReference>
<dbReference type="EMBL" id="VTPC01001956">
    <property type="protein sequence ID" value="KAF2900896.1"/>
    <property type="molecule type" value="Genomic_DNA"/>
</dbReference>
<dbReference type="Pfam" id="PF13634">
    <property type="entry name" value="Nucleoporin_FG"/>
    <property type="match status" value="2"/>
</dbReference>
<dbReference type="GO" id="GO:0006999">
    <property type="term" value="P:nuclear pore organization"/>
    <property type="evidence" value="ECO:0007669"/>
    <property type="project" value="TreeGrafter"/>
</dbReference>
<proteinExistence type="inferred from homology"/>
<reference evidence="14" key="1">
    <citation type="submission" date="2019-08" db="EMBL/GenBank/DDBJ databases">
        <title>The genome of the North American firefly Photinus pyralis.</title>
        <authorList>
            <consortium name="Photinus pyralis genome working group"/>
            <person name="Fallon T.R."/>
            <person name="Sander Lower S.E."/>
            <person name="Weng J.-K."/>
        </authorList>
    </citation>
    <scope>NUCLEOTIDE SEQUENCE</scope>
    <source>
        <strain evidence="14">TRF0915ILg1</strain>
        <tissue evidence="14">Whole body</tissue>
    </source>
</reference>
<evidence type="ECO:0000256" key="4">
    <source>
        <dbReference type="ARBA" id="ARBA00022816"/>
    </source>
</evidence>
<dbReference type="Pfam" id="PF18437">
    <property type="entry name" value="Nup54_C"/>
    <property type="match status" value="1"/>
</dbReference>